<dbReference type="InterPro" id="IPR014824">
    <property type="entry name" value="Nfu/NifU_N"/>
</dbReference>
<dbReference type="InterPro" id="IPR016024">
    <property type="entry name" value="ARM-type_fold"/>
</dbReference>
<dbReference type="Pfam" id="PF08712">
    <property type="entry name" value="Nfu_N"/>
    <property type="match status" value="1"/>
</dbReference>
<dbReference type="Gene3D" id="1.25.10.10">
    <property type="entry name" value="Leucine-rich Repeat Variant"/>
    <property type="match status" value="1"/>
</dbReference>
<organism evidence="2 3">
    <name type="scientific">Peribacillus asahii</name>
    <dbReference type="NCBI Taxonomy" id="228899"/>
    <lineage>
        <taxon>Bacteria</taxon>
        <taxon>Bacillati</taxon>
        <taxon>Bacillota</taxon>
        <taxon>Bacilli</taxon>
        <taxon>Bacillales</taxon>
        <taxon>Bacillaceae</taxon>
        <taxon>Peribacillus</taxon>
    </lineage>
</organism>
<dbReference type="PANTHER" id="PTHR12697:SF37">
    <property type="entry name" value="CONSERVED VIRULENCE FACTOR C"/>
    <property type="match status" value="1"/>
</dbReference>
<evidence type="ECO:0000313" key="2">
    <source>
        <dbReference type="EMBL" id="RID89126.1"/>
    </source>
</evidence>
<proteinExistence type="predicted"/>
<gene>
    <name evidence="2" type="ORF">D1953_00715</name>
</gene>
<dbReference type="InterPro" id="IPR036498">
    <property type="entry name" value="Nfu/NifU_N_sf"/>
</dbReference>
<accession>A0A398BPA2</accession>
<dbReference type="Proteomes" id="UP000266016">
    <property type="component" value="Unassembled WGS sequence"/>
</dbReference>
<evidence type="ECO:0000259" key="1">
    <source>
        <dbReference type="SMART" id="SM00932"/>
    </source>
</evidence>
<protein>
    <submittedName>
        <fullName evidence="2">Virulence factor</fullName>
    </submittedName>
</protein>
<evidence type="ECO:0000313" key="3">
    <source>
        <dbReference type="Proteomes" id="UP000266016"/>
    </source>
</evidence>
<dbReference type="SMART" id="SM00567">
    <property type="entry name" value="EZ_HEAT"/>
    <property type="match status" value="4"/>
</dbReference>
<keyword evidence="3" id="KW-1185">Reference proteome</keyword>
<reference evidence="2 3" key="1">
    <citation type="submission" date="2018-08" db="EMBL/GenBank/DDBJ databases">
        <title>Bacillus jemisoniae sp. nov., Bacillus chryseoplanitiae sp. nov., Bacillus resnikiae sp. nov., and Bacillus frankliniae sp. nov., isolated from Viking spacecraft and associated surfaces.</title>
        <authorList>
            <person name="Seuylemezian A."/>
            <person name="Vaishampayan P."/>
        </authorList>
    </citation>
    <scope>NUCLEOTIDE SEQUENCE [LARGE SCALE GENOMIC DNA]</scope>
    <source>
        <strain evidence="2 3">MA001</strain>
    </source>
</reference>
<dbReference type="RefSeq" id="WP_119115236.1">
    <property type="nucleotide sequence ID" value="NZ_QWVS01000002.1"/>
</dbReference>
<feature type="domain" description="Scaffold protein Nfu/NifU N-terminal" evidence="1">
    <location>
        <begin position="4"/>
        <end position="90"/>
    </location>
</feature>
<dbReference type="InterPro" id="IPR004155">
    <property type="entry name" value="PBS_lyase_HEAT"/>
</dbReference>
<dbReference type="SUPFAM" id="SSF110836">
    <property type="entry name" value="Hypothetical protein SAV1430"/>
    <property type="match status" value="1"/>
</dbReference>
<dbReference type="Pfam" id="PF13646">
    <property type="entry name" value="HEAT_2"/>
    <property type="match status" value="1"/>
</dbReference>
<sequence length="378" mass="42696">MQIKSIEPTPSPNTMKINLTEELPAGKSNNYKKDGADQAPALIQELFKIDGVKGVYHVADFLAVERNAKYDWKDILVQIRQVFGEETAEQSQQTAMLEHFGEVTVMIQQFKGIPMQIKMSDGNSEKRFALPDYFVKAVAAAQKEDDNVVMLRKWKDYGVRYGDMEEIGKEVADELVAAYPEERVNQLVAAAQEAQDKKDPIVKRPKIKLTADMLDDENWEKRYQALEQMEDPTVEDIPLLEKALEDNKVSIRRLAVVYLGMIEDPKVLPSLYKALKDSSAAVRRTAGDCLSDLGFEEAMGEMAQALADKNKLVRWRAAMFLYEVGDESVLPALKQAEKDPEFEVALQVKMAIDRIENGEAAKGSVWKQMTEARQADER</sequence>
<dbReference type="Pfam" id="PF13769">
    <property type="entry name" value="Virulence_fact"/>
    <property type="match status" value="1"/>
</dbReference>
<dbReference type="PANTHER" id="PTHR12697">
    <property type="entry name" value="PBS LYASE HEAT-LIKE PROTEIN"/>
    <property type="match status" value="1"/>
</dbReference>
<dbReference type="SUPFAM" id="SSF48371">
    <property type="entry name" value="ARM repeat"/>
    <property type="match status" value="1"/>
</dbReference>
<dbReference type="GO" id="GO:0016491">
    <property type="term" value="F:oxidoreductase activity"/>
    <property type="evidence" value="ECO:0007669"/>
    <property type="project" value="TreeGrafter"/>
</dbReference>
<comment type="caution">
    <text evidence="2">The sequence shown here is derived from an EMBL/GenBank/DDBJ whole genome shotgun (WGS) entry which is preliminary data.</text>
</comment>
<dbReference type="EMBL" id="QWVS01000002">
    <property type="protein sequence ID" value="RID89126.1"/>
    <property type="molecule type" value="Genomic_DNA"/>
</dbReference>
<dbReference type="SMART" id="SM00932">
    <property type="entry name" value="Nfu_N"/>
    <property type="match status" value="1"/>
</dbReference>
<dbReference type="Gene3D" id="3.30.1370.70">
    <property type="entry name" value="Scaffold protein Nfu/NifU, N-terminal domain"/>
    <property type="match status" value="1"/>
</dbReference>
<dbReference type="InterPro" id="IPR025989">
    <property type="entry name" value="Virulence_F_dom"/>
</dbReference>
<dbReference type="InterPro" id="IPR011989">
    <property type="entry name" value="ARM-like"/>
</dbReference>
<name>A0A398BPA2_9BACI</name>
<dbReference type="AlphaFoldDB" id="A0A398BPA2"/>